<feature type="coiled-coil region" evidence="1">
    <location>
        <begin position="1"/>
        <end position="28"/>
    </location>
</feature>
<dbReference type="RefSeq" id="WP_004513891.1">
    <property type="nucleotide sequence ID" value="NC_007517.1"/>
</dbReference>
<evidence type="ECO:0000313" key="4">
    <source>
        <dbReference type="Proteomes" id="UP000007073"/>
    </source>
</evidence>
<gene>
    <name evidence="3" type="ordered locus">Gmet_3636</name>
</gene>
<dbReference type="Proteomes" id="UP000007073">
    <property type="component" value="Chromosome"/>
</dbReference>
<keyword evidence="1" id="KW-0175">Coiled coil</keyword>
<reference evidence="3 4" key="1">
    <citation type="submission" date="2005-10" db="EMBL/GenBank/DDBJ databases">
        <title>Complete sequence of Geobacter metallireducens GS-15.</title>
        <authorList>
            <consortium name="US DOE Joint Genome Institute"/>
            <person name="Copeland A."/>
            <person name="Lucas S."/>
            <person name="Lapidus A."/>
            <person name="Barry K."/>
            <person name="Detter J.C."/>
            <person name="Glavina T."/>
            <person name="Hammon N."/>
            <person name="Israni S."/>
            <person name="Pitluck S."/>
            <person name="Di Bartolo G."/>
            <person name="Chain P."/>
            <person name="Schmutz J."/>
            <person name="Larimer F."/>
            <person name="Land M."/>
            <person name="Kyrpides N."/>
            <person name="Ivanova N."/>
            <person name="Richardson P."/>
        </authorList>
    </citation>
    <scope>NUCLEOTIDE SEQUENCE [LARGE SCALE GENOMIC DNA]</scope>
    <source>
        <strain evidence="4">ATCC 53774 / DSM 7210 / GS-15</strain>
    </source>
</reference>
<proteinExistence type="predicted"/>
<evidence type="ECO:0000256" key="2">
    <source>
        <dbReference type="SAM" id="MobiDB-lite"/>
    </source>
</evidence>
<evidence type="ECO:0000313" key="3">
    <source>
        <dbReference type="EMBL" id="AFR42851.1"/>
    </source>
</evidence>
<dbReference type="AlphaFoldDB" id="J9JEP4"/>
<organism evidence="3 4">
    <name type="scientific">Geobacter metallireducens (strain ATCC 53774 / DSM 7210 / GS-15)</name>
    <dbReference type="NCBI Taxonomy" id="269799"/>
    <lineage>
        <taxon>Bacteria</taxon>
        <taxon>Pseudomonadati</taxon>
        <taxon>Thermodesulfobacteriota</taxon>
        <taxon>Desulfuromonadia</taxon>
        <taxon>Geobacterales</taxon>
        <taxon>Geobacteraceae</taxon>
        <taxon>Geobacter</taxon>
    </lineage>
</organism>
<feature type="region of interest" description="Disordered" evidence="2">
    <location>
        <begin position="29"/>
        <end position="51"/>
    </location>
</feature>
<reference evidence="3 4" key="2">
    <citation type="journal article" date="2009" name="BMC Microbiol.">
        <title>The genome sequence of Geobacter metallireducens: features of metabolism, physiology and regulation common and dissimilar to Geobacter sulfurreducens.</title>
        <authorList>
            <person name="Aklujkar M."/>
            <person name="Krushkal J."/>
            <person name="DiBartolo G."/>
            <person name="Lapidus A."/>
            <person name="Land M.L."/>
            <person name="Lovley D.R."/>
        </authorList>
    </citation>
    <scope>NUCLEOTIDE SEQUENCE [LARGE SCALE GENOMIC DNA]</scope>
    <source>
        <strain evidence="4">ATCC 53774 / DSM 7210 / GS-15</strain>
    </source>
</reference>
<evidence type="ECO:0000256" key="1">
    <source>
        <dbReference type="SAM" id="Coils"/>
    </source>
</evidence>
<sequence length="51" mass="6244">MGDERNELDELSREIRKVIENNRKFLDHVMDEDFEPEETEETKDEDVFEEL</sequence>
<dbReference type="KEGG" id="gme:Gmet_3636"/>
<dbReference type="STRING" id="269799.Gmet_3636"/>
<dbReference type="EMBL" id="CP000148">
    <property type="protein sequence ID" value="AFR42851.1"/>
    <property type="molecule type" value="Genomic_DNA"/>
</dbReference>
<accession>J9JEP4</accession>
<dbReference type="HOGENOM" id="CLU_211497_0_0_7"/>
<feature type="compositionally biased region" description="Acidic residues" evidence="2">
    <location>
        <begin position="32"/>
        <end position="51"/>
    </location>
</feature>
<protein>
    <submittedName>
        <fullName evidence="3">Uncharacterized protein</fullName>
    </submittedName>
</protein>
<keyword evidence="4" id="KW-1185">Reference proteome</keyword>
<name>J9JEP4_GEOMG</name>